<dbReference type="EMBL" id="JTDI01000002">
    <property type="protein sequence ID" value="KHK92490.1"/>
    <property type="molecule type" value="Genomic_DNA"/>
</dbReference>
<dbReference type="PROSITE" id="PS51819">
    <property type="entry name" value="VOC"/>
    <property type="match status" value="1"/>
</dbReference>
<dbReference type="Gene3D" id="3.10.180.10">
    <property type="entry name" value="2,3-Dihydroxybiphenyl 1,2-Dioxygenase, domain 1"/>
    <property type="match status" value="1"/>
</dbReference>
<accession>A0A0B1ZMW0</accession>
<dbReference type="PANTHER" id="PTHR47802:SF1">
    <property type="entry name" value="GLYOXALASE FAMILY PROTEIN, EXPRESSED"/>
    <property type="match status" value="1"/>
</dbReference>
<dbReference type="PANTHER" id="PTHR47802">
    <property type="entry name" value="GLYOXALASE FAMILY PROTEIN, EXPRESSED"/>
    <property type="match status" value="1"/>
</dbReference>
<dbReference type="Proteomes" id="UP000031057">
    <property type="component" value="Unassembled WGS sequence"/>
</dbReference>
<dbReference type="InterPro" id="IPR029068">
    <property type="entry name" value="Glyas_Bleomycin-R_OHBP_Dase"/>
</dbReference>
<organism evidence="2 3">
    <name type="scientific">Novosphingobium malaysiense</name>
    <dbReference type="NCBI Taxonomy" id="1348853"/>
    <lineage>
        <taxon>Bacteria</taxon>
        <taxon>Pseudomonadati</taxon>
        <taxon>Pseudomonadota</taxon>
        <taxon>Alphaproteobacteria</taxon>
        <taxon>Sphingomonadales</taxon>
        <taxon>Sphingomonadaceae</taxon>
        <taxon>Novosphingobium</taxon>
    </lineage>
</organism>
<protein>
    <submittedName>
        <fullName evidence="2">Bleomycin resistance protein</fullName>
    </submittedName>
</protein>
<reference evidence="2 3" key="1">
    <citation type="submission" date="2014-10" db="EMBL/GenBank/DDBJ databases">
        <title>Genome sequence of Novosphingobium malaysiense MUSC 273(T).</title>
        <authorList>
            <person name="Lee L.-H."/>
        </authorList>
    </citation>
    <scope>NUCLEOTIDE SEQUENCE [LARGE SCALE GENOMIC DNA]</scope>
    <source>
        <strain evidence="2 3">MUSC 273</strain>
    </source>
</reference>
<proteinExistence type="predicted"/>
<dbReference type="InterPro" id="IPR004360">
    <property type="entry name" value="Glyas_Fos-R_dOase_dom"/>
</dbReference>
<gene>
    <name evidence="2" type="ORF">LK12_06760</name>
</gene>
<dbReference type="OrthoDB" id="5243302at2"/>
<dbReference type="STRING" id="1348853.LK12_06760"/>
<keyword evidence="3" id="KW-1185">Reference proteome</keyword>
<dbReference type="AlphaFoldDB" id="A0A0B1ZMW0"/>
<evidence type="ECO:0000313" key="3">
    <source>
        <dbReference type="Proteomes" id="UP000031057"/>
    </source>
</evidence>
<name>A0A0B1ZMW0_9SPHN</name>
<dbReference type="InterPro" id="IPR037523">
    <property type="entry name" value="VOC_core"/>
</dbReference>
<dbReference type="RefSeq" id="WP_039280944.1">
    <property type="nucleotide sequence ID" value="NZ_JTDI01000002.1"/>
</dbReference>
<evidence type="ECO:0000259" key="1">
    <source>
        <dbReference type="PROSITE" id="PS51819"/>
    </source>
</evidence>
<sequence length="133" mass="15150">MHVSGIDHINVLTDNLDRTAQFYERLMGLTRTENPAITTGFKGAWMRDSHGNAIVHLVWKDPQMDRYEGYDPGESTNAVHHVAFRCTGFDETVARLEDMGVEYRVNDLQHMGLRQIFVADPNAVNLELNFSEV</sequence>
<comment type="caution">
    <text evidence="2">The sequence shown here is derived from an EMBL/GenBank/DDBJ whole genome shotgun (WGS) entry which is preliminary data.</text>
</comment>
<dbReference type="Pfam" id="PF00903">
    <property type="entry name" value="Glyoxalase"/>
    <property type="match status" value="1"/>
</dbReference>
<dbReference type="SUPFAM" id="SSF54593">
    <property type="entry name" value="Glyoxalase/Bleomycin resistance protein/Dihydroxybiphenyl dioxygenase"/>
    <property type="match status" value="1"/>
</dbReference>
<feature type="domain" description="VOC" evidence="1">
    <location>
        <begin position="5"/>
        <end position="131"/>
    </location>
</feature>
<evidence type="ECO:0000313" key="2">
    <source>
        <dbReference type="EMBL" id="KHK92490.1"/>
    </source>
</evidence>